<evidence type="ECO:0000313" key="15">
    <source>
        <dbReference type="Ensembl" id="ENSAMXP00000052085.1"/>
    </source>
</evidence>
<dbReference type="PROSITE" id="PS50878">
    <property type="entry name" value="RT_POL"/>
    <property type="match status" value="1"/>
</dbReference>
<keyword evidence="7" id="KW-0255">Endonuclease</keyword>
<evidence type="ECO:0000256" key="1">
    <source>
        <dbReference type="ARBA" id="ARBA00010879"/>
    </source>
</evidence>
<feature type="domain" description="SCAN box" evidence="12">
    <location>
        <begin position="135"/>
        <end position="208"/>
    </location>
</feature>
<keyword evidence="16" id="KW-1185">Reference proteome</keyword>
<comment type="similarity">
    <text evidence="1">Belongs to the beta type-B retroviral polymerase family. HERV class-II K(HML-2) pol subfamily.</text>
</comment>
<reference evidence="15" key="4">
    <citation type="submission" date="2025-09" db="UniProtKB">
        <authorList>
            <consortium name="Ensembl"/>
        </authorList>
    </citation>
    <scope>IDENTIFICATION</scope>
</reference>
<dbReference type="InterPro" id="IPR000477">
    <property type="entry name" value="RT_dom"/>
</dbReference>
<dbReference type="PANTHER" id="PTHR37984:SF5">
    <property type="entry name" value="PROTEIN NYNRIN-LIKE"/>
    <property type="match status" value="1"/>
</dbReference>
<dbReference type="PROSITE" id="PS00141">
    <property type="entry name" value="ASP_PROTEASE"/>
    <property type="match status" value="1"/>
</dbReference>
<dbReference type="SMART" id="SM00431">
    <property type="entry name" value="SCAN"/>
    <property type="match status" value="1"/>
</dbReference>
<dbReference type="Gene3D" id="3.10.20.370">
    <property type="match status" value="1"/>
</dbReference>
<dbReference type="Pfam" id="PF00665">
    <property type="entry name" value="rve"/>
    <property type="match status" value="1"/>
</dbReference>
<evidence type="ECO:0000259" key="12">
    <source>
        <dbReference type="PROSITE" id="PS50804"/>
    </source>
</evidence>
<dbReference type="Bgee" id="ENSAMXG00000030987">
    <property type="expression patterns" value="Expressed in camera-type eye and 11 other cell types or tissues"/>
</dbReference>
<dbReference type="Pfam" id="PF00078">
    <property type="entry name" value="RVT_1"/>
    <property type="match status" value="1"/>
</dbReference>
<dbReference type="Gene3D" id="3.30.70.270">
    <property type="match status" value="2"/>
</dbReference>
<dbReference type="SUPFAM" id="SSF53098">
    <property type="entry name" value="Ribonuclease H-like"/>
    <property type="match status" value="1"/>
</dbReference>
<dbReference type="CDD" id="cd09274">
    <property type="entry name" value="RNase_HI_RT_Ty3"/>
    <property type="match status" value="1"/>
</dbReference>
<dbReference type="EC" id="3.1.26.4" evidence="2"/>
<dbReference type="Ensembl" id="ENSAMXT00000055509.1">
    <property type="protein sequence ID" value="ENSAMXP00000052085.1"/>
    <property type="gene ID" value="ENSAMXG00000030987.1"/>
</dbReference>
<dbReference type="Pfam" id="PF22938">
    <property type="entry name" value="Integrase_p58_C"/>
    <property type="match status" value="1"/>
</dbReference>
<dbReference type="InParanoid" id="A0A3B1KDF6"/>
<evidence type="ECO:0000256" key="9">
    <source>
        <dbReference type="ARBA" id="ARBA00022918"/>
    </source>
</evidence>
<evidence type="ECO:0000256" key="7">
    <source>
        <dbReference type="ARBA" id="ARBA00022759"/>
    </source>
</evidence>
<keyword evidence="4" id="KW-0808">Transferase</keyword>
<evidence type="ECO:0000256" key="3">
    <source>
        <dbReference type="ARBA" id="ARBA00012493"/>
    </source>
</evidence>
<evidence type="ECO:0000256" key="10">
    <source>
        <dbReference type="ARBA" id="ARBA00039658"/>
    </source>
</evidence>
<evidence type="ECO:0000313" key="16">
    <source>
        <dbReference type="Proteomes" id="UP000018467"/>
    </source>
</evidence>
<evidence type="ECO:0000256" key="8">
    <source>
        <dbReference type="ARBA" id="ARBA00022801"/>
    </source>
</evidence>
<keyword evidence="8" id="KW-0378">Hydrolase</keyword>
<feature type="region of interest" description="Disordered" evidence="11">
    <location>
        <begin position="387"/>
        <end position="441"/>
    </location>
</feature>
<accession>A0A3B1KDF6</accession>
<feature type="compositionally biased region" description="Basic residues" evidence="11">
    <location>
        <begin position="402"/>
        <end position="412"/>
    </location>
</feature>
<dbReference type="InterPro" id="IPR043128">
    <property type="entry name" value="Rev_trsase/Diguanyl_cyclase"/>
</dbReference>
<dbReference type="GO" id="GO:0003964">
    <property type="term" value="F:RNA-directed DNA polymerase activity"/>
    <property type="evidence" value="ECO:0007669"/>
    <property type="project" value="UniProtKB-KW"/>
</dbReference>
<dbReference type="SUPFAM" id="SSF50630">
    <property type="entry name" value="Acid proteases"/>
    <property type="match status" value="1"/>
</dbReference>
<sequence>MDQVIRQLLEANLTQQGVTQDLARGLREVTGELLAARRASTAAALPDPRKHAHQLLTKLGPADDIEAYLYTFECIAEREVWEKEQWAEILAPFLTGEAQLAYYALPPEDGSDYEKLKEEILARVGLGPSAAAAEFHRWGFKTSQPPRPQMTQLLRTAKRWLQPEQLGPEAVTERVVMDHYLRSLPLELRKAVGLRNPTSAKEMVEATEMAESVLTLSRPEKKESASSGRPDLFGPTRPELKPHVHNLPRPRFFGPRPREPARSPQDEPMPTEPEPSPSRPQGPKAWLAGCRLHGMERGTAPTRLLCLDGRKVEAILDTGSTVTLARPTAFPWLHPGPESIQLSCVHGDQRQVPTARVHLGQRSRNWELSIGLVPDLPVPLLVGRDYPNFDEELRGKPERRMTPRRRRKRRPVAPRALAASAHSGSSEPASEGEHSPPSNPLFMFHQQARREGCLSREQREDERLREVWKAAREVNGEPKGEPNPVPPYFIIKDDLAYRVADLNGERVEQMLVPRGRTRTILHLAHQHPLGGHLATDNTLARILRRFYWPSIRADVSRYCRSCSTCQLTSPYKPPPAPLVPLPIIETPYQRLGMDIVGPLPKSGRGHEYILVMVDYATRYPDAVPLRKATSKAIAKELVLLMSRVGIPKEILTDQGTPFVSKLMNDLCRLLQVKRLTTSVWHPQTDGLVERFNQTLKKTLKRLVTTDPRNWDLLLPHALFAIREIPQASTGFSPFELLYGRNPRGLLDLVKDAWESQPSPFRSVIDHVQDLQNHIKKIMPIVKENMEQAQQAQARVYNRPARLRTFQPGDRVMVLIPTSTCKFLASWQGPYTITERLSEVNYRVEQPGRRKREQVYHINLLKEWHEPPPPPVSASSQVCFAEHEPEIPTGEDLTPAQRQELKECLARHRSVFSESPGRTQVIHHRIPTEPGKIVRQRPYRLPEARRKAVEEEVRKMLQLQVIEPSASPWSSPIVLVPKPDGSWRFCNDFRRLNSISRFDSYPMPRVDDLIDRLGKARYVSTLDLTKGYWQVPLAPKDREKTAFATPSGLWHYTVLPFGLHGAPATFQRLMDVVLRPHQSFAAAYLDDVIVHSETWGEHLAHLHKVLSAIHQAGLTANPRKCHLGLTEAAYLGYRIGRGLLRPQQQKVDAVSSWPTPRNKTDVRAFLGLASYYRRFVPHFATLATPLTALLKKDQPDEVQWSEDAQAAFAALKKCLTSEPVLRNPDFNLPFILHTDASDTGLGAVLVQEFHGEEHPILYISRALNPAEKRYAALEREALAIKWAVEELRYFLTGRQFTLVTDHAPLQWVSKHKDTNARVTRWFLALQEFSFQVRHRPGVAHADADGLSRRFGGGDPVNPALWSQLRGGSVAGGADLEERRRWKQSAVQHRTAPSCTAFPCLATVQHHWWDSGGKTPAGGTAPPSEHGWKTLSAARLAASQLHSAAPQKGC</sequence>
<dbReference type="PROSITE" id="PS50804">
    <property type="entry name" value="SCAN_BOX"/>
    <property type="match status" value="1"/>
</dbReference>
<dbReference type="SUPFAM" id="SSF56672">
    <property type="entry name" value="DNA/RNA polymerases"/>
    <property type="match status" value="1"/>
</dbReference>
<evidence type="ECO:0000259" key="14">
    <source>
        <dbReference type="PROSITE" id="PS50994"/>
    </source>
</evidence>
<reference evidence="16" key="1">
    <citation type="submission" date="2013-03" db="EMBL/GenBank/DDBJ databases">
        <authorList>
            <person name="Jeffery W."/>
            <person name="Warren W."/>
            <person name="Wilson R.K."/>
        </authorList>
    </citation>
    <scope>NUCLEOTIDE SEQUENCE</scope>
    <source>
        <strain evidence="16">female</strain>
    </source>
</reference>
<dbReference type="SUPFAM" id="SSF47353">
    <property type="entry name" value="Retrovirus capsid dimerization domain-like"/>
    <property type="match status" value="1"/>
</dbReference>
<dbReference type="Gene3D" id="3.30.420.10">
    <property type="entry name" value="Ribonuclease H-like superfamily/Ribonuclease H"/>
    <property type="match status" value="1"/>
</dbReference>
<dbReference type="CDD" id="cd01647">
    <property type="entry name" value="RT_LTR"/>
    <property type="match status" value="1"/>
</dbReference>
<dbReference type="Gene3D" id="1.10.340.70">
    <property type="match status" value="1"/>
</dbReference>
<dbReference type="GO" id="GO:0004523">
    <property type="term" value="F:RNA-DNA hybrid ribonuclease activity"/>
    <property type="evidence" value="ECO:0007669"/>
    <property type="project" value="UniProtKB-EC"/>
</dbReference>
<dbReference type="Gene3D" id="3.10.10.10">
    <property type="entry name" value="HIV Type 1 Reverse Transcriptase, subunit A, domain 1"/>
    <property type="match status" value="1"/>
</dbReference>
<dbReference type="InterPro" id="IPR041373">
    <property type="entry name" value="RT_RNaseH"/>
</dbReference>
<dbReference type="GO" id="GO:0006508">
    <property type="term" value="P:proteolysis"/>
    <property type="evidence" value="ECO:0007669"/>
    <property type="project" value="InterPro"/>
</dbReference>
<evidence type="ECO:0000256" key="5">
    <source>
        <dbReference type="ARBA" id="ARBA00022695"/>
    </source>
</evidence>
<dbReference type="FunFam" id="1.10.340.70:FF:000001">
    <property type="entry name" value="Retrovirus-related Pol polyprotein from transposon gypsy-like Protein"/>
    <property type="match status" value="1"/>
</dbReference>
<dbReference type="InterPro" id="IPR021109">
    <property type="entry name" value="Peptidase_aspartic_dom_sf"/>
</dbReference>
<dbReference type="GO" id="GO:0003676">
    <property type="term" value="F:nucleic acid binding"/>
    <property type="evidence" value="ECO:0007669"/>
    <property type="project" value="InterPro"/>
</dbReference>
<feature type="compositionally biased region" description="Pro residues" evidence="11">
    <location>
        <begin position="270"/>
        <end position="280"/>
    </location>
</feature>
<dbReference type="InterPro" id="IPR001584">
    <property type="entry name" value="Integrase_cat-core"/>
</dbReference>
<name>A0A3B1KDF6_ASTMX</name>
<proteinExistence type="inferred from homology"/>
<dbReference type="Pfam" id="PF17921">
    <property type="entry name" value="Integrase_H2C2"/>
    <property type="match status" value="1"/>
</dbReference>
<evidence type="ECO:0000256" key="6">
    <source>
        <dbReference type="ARBA" id="ARBA00022722"/>
    </source>
</evidence>
<dbReference type="Pfam" id="PF17917">
    <property type="entry name" value="RT_RNaseH"/>
    <property type="match status" value="1"/>
</dbReference>
<organism evidence="15 16">
    <name type="scientific">Astyanax mexicanus</name>
    <name type="common">Blind cave fish</name>
    <name type="synonym">Astyanax fasciatus mexicanus</name>
    <dbReference type="NCBI Taxonomy" id="7994"/>
    <lineage>
        <taxon>Eukaryota</taxon>
        <taxon>Metazoa</taxon>
        <taxon>Chordata</taxon>
        <taxon>Craniata</taxon>
        <taxon>Vertebrata</taxon>
        <taxon>Euteleostomi</taxon>
        <taxon>Actinopterygii</taxon>
        <taxon>Neopterygii</taxon>
        <taxon>Teleostei</taxon>
        <taxon>Ostariophysi</taxon>
        <taxon>Characiformes</taxon>
        <taxon>Characoidei</taxon>
        <taxon>Acestrorhamphidae</taxon>
        <taxon>Acestrorhamphinae</taxon>
        <taxon>Astyanax</taxon>
    </lineage>
</organism>
<feature type="domain" description="Integrase catalytic" evidence="14">
    <location>
        <begin position="583"/>
        <end position="741"/>
    </location>
</feature>
<dbReference type="InterPro" id="IPR043502">
    <property type="entry name" value="DNA/RNA_pol_sf"/>
</dbReference>
<dbReference type="FunFam" id="3.30.420.10:FF:000032">
    <property type="entry name" value="Retrovirus-related Pol polyprotein from transposon 297-like Protein"/>
    <property type="match status" value="1"/>
</dbReference>
<dbReference type="InterPro" id="IPR001969">
    <property type="entry name" value="Aspartic_peptidase_AS"/>
</dbReference>
<dbReference type="InterPro" id="IPR012337">
    <property type="entry name" value="RNaseH-like_sf"/>
</dbReference>
<dbReference type="Proteomes" id="UP000018467">
    <property type="component" value="Unassembled WGS sequence"/>
</dbReference>
<feature type="compositionally biased region" description="Basic and acidic residues" evidence="11">
    <location>
        <begin position="391"/>
        <end position="401"/>
    </location>
</feature>
<feature type="region of interest" description="Disordered" evidence="11">
    <location>
        <begin position="203"/>
        <end position="286"/>
    </location>
</feature>
<keyword evidence="5" id="KW-0548">Nucleotidyltransferase</keyword>
<dbReference type="PROSITE" id="PS50994">
    <property type="entry name" value="INTEGRASE"/>
    <property type="match status" value="1"/>
</dbReference>
<dbReference type="InterPro" id="IPR003309">
    <property type="entry name" value="SCAN_dom"/>
</dbReference>
<evidence type="ECO:0000256" key="11">
    <source>
        <dbReference type="SAM" id="MobiDB-lite"/>
    </source>
</evidence>
<feature type="domain" description="Reverse transcriptase" evidence="13">
    <location>
        <begin position="956"/>
        <end position="1134"/>
    </location>
</feature>
<protein>
    <recommendedName>
        <fullName evidence="10">Gypsy retrotransposon integrase-like protein 1</fullName>
        <ecNumber evidence="3">2.7.7.49</ecNumber>
        <ecNumber evidence="2">3.1.26.4</ecNumber>
    </recommendedName>
</protein>
<dbReference type="GO" id="GO:0004190">
    <property type="term" value="F:aspartic-type endopeptidase activity"/>
    <property type="evidence" value="ECO:0007669"/>
    <property type="project" value="InterPro"/>
</dbReference>
<dbReference type="InterPro" id="IPR050951">
    <property type="entry name" value="Retrovirus_Pol_polyprotein"/>
</dbReference>
<dbReference type="EC" id="2.7.7.49" evidence="3"/>
<feature type="compositionally biased region" description="Basic and acidic residues" evidence="11">
    <location>
        <begin position="256"/>
        <end position="265"/>
    </location>
</feature>
<dbReference type="GO" id="GO:0015074">
    <property type="term" value="P:DNA integration"/>
    <property type="evidence" value="ECO:0007669"/>
    <property type="project" value="InterPro"/>
</dbReference>
<dbReference type="PANTHER" id="PTHR37984">
    <property type="entry name" value="PROTEIN CBG26694"/>
    <property type="match status" value="1"/>
</dbReference>
<dbReference type="GeneTree" id="ENSGT01050000244855"/>
<keyword evidence="6" id="KW-0540">Nuclease</keyword>
<evidence type="ECO:0000256" key="2">
    <source>
        <dbReference type="ARBA" id="ARBA00012180"/>
    </source>
</evidence>
<evidence type="ECO:0000256" key="4">
    <source>
        <dbReference type="ARBA" id="ARBA00022679"/>
    </source>
</evidence>
<dbReference type="Gene3D" id="1.10.4020.10">
    <property type="entry name" value="DNA breaking-rejoining enzymes"/>
    <property type="match status" value="1"/>
</dbReference>
<evidence type="ECO:0000259" key="13">
    <source>
        <dbReference type="PROSITE" id="PS50878"/>
    </source>
</evidence>
<dbReference type="InterPro" id="IPR036397">
    <property type="entry name" value="RNaseH_sf"/>
</dbReference>
<dbReference type="InterPro" id="IPR041588">
    <property type="entry name" value="Integrase_H2C2"/>
</dbReference>
<keyword evidence="9" id="KW-0695">RNA-directed DNA polymerase</keyword>
<dbReference type="InterPro" id="IPR038269">
    <property type="entry name" value="SCAN_sf"/>
</dbReference>
<dbReference type="FunFam" id="3.10.20.370:FF:000001">
    <property type="entry name" value="Retrovirus-related Pol polyprotein from transposon 17.6-like protein"/>
    <property type="match status" value="1"/>
</dbReference>
<dbReference type="FunFam" id="3.30.70.270:FF:000020">
    <property type="entry name" value="Transposon Tf2-6 polyprotein-like Protein"/>
    <property type="match status" value="1"/>
</dbReference>
<reference evidence="15" key="3">
    <citation type="submission" date="2025-08" db="UniProtKB">
        <authorList>
            <consortium name="Ensembl"/>
        </authorList>
    </citation>
    <scope>IDENTIFICATION</scope>
</reference>
<dbReference type="Pfam" id="PF02023">
    <property type="entry name" value="SCAN"/>
    <property type="match status" value="1"/>
</dbReference>
<dbReference type="InterPro" id="IPR054465">
    <property type="entry name" value="Integrase_p58-like_C"/>
</dbReference>
<reference evidence="16" key="2">
    <citation type="journal article" date="2014" name="Nat. Commun.">
        <title>The cavefish genome reveals candidate genes for eye loss.</title>
        <authorList>
            <person name="McGaugh S.E."/>
            <person name="Gross J.B."/>
            <person name="Aken B."/>
            <person name="Blin M."/>
            <person name="Borowsky R."/>
            <person name="Chalopin D."/>
            <person name="Hinaux H."/>
            <person name="Jeffery W.R."/>
            <person name="Keene A."/>
            <person name="Ma L."/>
            <person name="Minx P."/>
            <person name="Murphy D."/>
            <person name="O'Quin K.E."/>
            <person name="Retaux S."/>
            <person name="Rohner N."/>
            <person name="Searle S.M."/>
            <person name="Stahl B.A."/>
            <person name="Tabin C."/>
            <person name="Volff J.N."/>
            <person name="Yoshizawa M."/>
            <person name="Warren W.C."/>
        </authorList>
    </citation>
    <scope>NUCLEOTIDE SEQUENCE [LARGE SCALE GENOMIC DNA]</scope>
    <source>
        <strain evidence="16">female</strain>
    </source>
</reference>